<protein>
    <submittedName>
        <fullName evidence="1">Uncharacterized protein</fullName>
    </submittedName>
</protein>
<dbReference type="AlphaFoldDB" id="A0A382ITT3"/>
<gene>
    <name evidence="1" type="ORF">METZ01_LOCUS255476</name>
</gene>
<evidence type="ECO:0000313" key="1">
    <source>
        <dbReference type="EMBL" id="SVC02622.1"/>
    </source>
</evidence>
<proteinExistence type="predicted"/>
<name>A0A382ITT3_9ZZZZ</name>
<sequence length="40" mass="4670">MNSKKKLFTLLFFTYLFFLSFPIQAKDNYPYSSIGDGKQA</sequence>
<dbReference type="EMBL" id="UINC01069331">
    <property type="protein sequence ID" value="SVC02622.1"/>
    <property type="molecule type" value="Genomic_DNA"/>
</dbReference>
<organism evidence="1">
    <name type="scientific">marine metagenome</name>
    <dbReference type="NCBI Taxonomy" id="408172"/>
    <lineage>
        <taxon>unclassified sequences</taxon>
        <taxon>metagenomes</taxon>
        <taxon>ecological metagenomes</taxon>
    </lineage>
</organism>
<feature type="non-terminal residue" evidence="1">
    <location>
        <position position="40"/>
    </location>
</feature>
<accession>A0A382ITT3</accession>
<reference evidence="1" key="1">
    <citation type="submission" date="2018-05" db="EMBL/GenBank/DDBJ databases">
        <authorList>
            <person name="Lanie J.A."/>
            <person name="Ng W.-L."/>
            <person name="Kazmierczak K.M."/>
            <person name="Andrzejewski T.M."/>
            <person name="Davidsen T.M."/>
            <person name="Wayne K.J."/>
            <person name="Tettelin H."/>
            <person name="Glass J.I."/>
            <person name="Rusch D."/>
            <person name="Podicherti R."/>
            <person name="Tsui H.-C.T."/>
            <person name="Winkler M.E."/>
        </authorList>
    </citation>
    <scope>NUCLEOTIDE SEQUENCE</scope>
</reference>